<comment type="function">
    <text evidence="1">Part of the binding-protein-dependent transport system for phosphate; probably responsible for the translocation of the substrate across the membrane.</text>
</comment>
<evidence type="ECO:0000256" key="9">
    <source>
        <dbReference type="ARBA" id="ARBA00023136"/>
    </source>
</evidence>
<dbReference type="GO" id="GO:0005886">
    <property type="term" value="C:plasma membrane"/>
    <property type="evidence" value="ECO:0007669"/>
    <property type="project" value="UniProtKB-SubCell"/>
</dbReference>
<organism evidence="12 13">
    <name type="scientific">Schumannella luteola</name>
    <dbReference type="NCBI Taxonomy" id="472059"/>
    <lineage>
        <taxon>Bacteria</taxon>
        <taxon>Bacillati</taxon>
        <taxon>Actinomycetota</taxon>
        <taxon>Actinomycetes</taxon>
        <taxon>Micrococcales</taxon>
        <taxon>Microbacteriaceae</taxon>
        <taxon>Schumannella</taxon>
    </lineage>
</organism>
<dbReference type="GO" id="GO:0005315">
    <property type="term" value="F:phosphate transmembrane transporter activity"/>
    <property type="evidence" value="ECO:0007669"/>
    <property type="project" value="InterPro"/>
</dbReference>
<keyword evidence="9 10" id="KW-0472">Membrane</keyword>
<dbReference type="GO" id="GO:0035435">
    <property type="term" value="P:phosphate ion transmembrane transport"/>
    <property type="evidence" value="ECO:0007669"/>
    <property type="project" value="InterPro"/>
</dbReference>
<evidence type="ECO:0000259" key="11">
    <source>
        <dbReference type="PROSITE" id="PS50928"/>
    </source>
</evidence>
<evidence type="ECO:0000256" key="3">
    <source>
        <dbReference type="ARBA" id="ARBA00007069"/>
    </source>
</evidence>
<evidence type="ECO:0000256" key="4">
    <source>
        <dbReference type="ARBA" id="ARBA00022448"/>
    </source>
</evidence>
<dbReference type="AlphaFoldDB" id="A0A852Y842"/>
<dbReference type="Gene3D" id="1.10.3720.10">
    <property type="entry name" value="MetI-like"/>
    <property type="match status" value="1"/>
</dbReference>
<feature type="transmembrane region" description="Helical" evidence="10">
    <location>
        <begin position="56"/>
        <end position="78"/>
    </location>
</feature>
<feature type="transmembrane region" description="Helical" evidence="10">
    <location>
        <begin position="221"/>
        <end position="239"/>
    </location>
</feature>
<dbReference type="SUPFAM" id="SSF161098">
    <property type="entry name" value="MetI-like"/>
    <property type="match status" value="1"/>
</dbReference>
<dbReference type="PROSITE" id="PS50928">
    <property type="entry name" value="ABC_TM1"/>
    <property type="match status" value="1"/>
</dbReference>
<dbReference type="Pfam" id="PF00528">
    <property type="entry name" value="BPD_transp_1"/>
    <property type="match status" value="1"/>
</dbReference>
<keyword evidence="8 10" id="KW-1133">Transmembrane helix</keyword>
<sequence length="373" mass="39171">MTSPAIDPNRPATGITNSLASGQLPRLINVWVTVGALVVSAGVVALLGGYSNPTNGVTGTLVLTGLLYLIVITIASALVENGRKAVDRLVRGLVTVAFLLALIPLVSTLWTVVSKGIGQLNWSFISQTGGSSFDPETLEVTQRVGAWQAIVGTLEITGIATLISVPIGILTAIYLVEYAQPSNLLRRVVTFLVDVMTGIPSIVAGLFAFALFTLIVGPKAFSGFSASVALCVLMIPIVVRSTEEMLRLVPMDLREASYALGVNRSLTIIKVVLRTAVSGIITGVMLAIARVIGETAPIFIAASFTDNFNANPFNGPMQTLPVLAYSGIKFPGQDIEASNDAAWGAALLLVLLVVVFNLIARIVAVVFSPKSGR</sequence>
<protein>
    <recommendedName>
        <fullName evidence="10">Phosphate transport system permease protein PstA</fullName>
    </recommendedName>
</protein>
<keyword evidence="4" id="KW-0813">Transport</keyword>
<proteinExistence type="inferred from homology"/>
<feature type="domain" description="ABC transmembrane type-1" evidence="11">
    <location>
        <begin position="150"/>
        <end position="360"/>
    </location>
</feature>
<name>A0A852Y842_9MICO</name>
<gene>
    <name evidence="12" type="ORF">BJ979_001742</name>
</gene>
<dbReference type="InterPro" id="IPR000515">
    <property type="entry name" value="MetI-like"/>
</dbReference>
<keyword evidence="7 10" id="KW-0812">Transmembrane</keyword>
<evidence type="ECO:0000256" key="1">
    <source>
        <dbReference type="ARBA" id="ARBA00003510"/>
    </source>
</evidence>
<evidence type="ECO:0000313" key="13">
    <source>
        <dbReference type="Proteomes" id="UP000553888"/>
    </source>
</evidence>
<comment type="caution">
    <text evidence="12">The sequence shown here is derived from an EMBL/GenBank/DDBJ whole genome shotgun (WGS) entry which is preliminary data.</text>
</comment>
<keyword evidence="13" id="KW-1185">Reference proteome</keyword>
<dbReference type="Proteomes" id="UP000553888">
    <property type="component" value="Unassembled WGS sequence"/>
</dbReference>
<feature type="transmembrane region" description="Helical" evidence="10">
    <location>
        <begin position="27"/>
        <end position="50"/>
    </location>
</feature>
<dbReference type="NCBIfam" id="TIGR00974">
    <property type="entry name" value="3a0107s02c"/>
    <property type="match status" value="1"/>
</dbReference>
<dbReference type="RefSeq" id="WP_179567115.1">
    <property type="nucleotide sequence ID" value="NZ_JACBZY010000001.1"/>
</dbReference>
<dbReference type="InterPro" id="IPR005672">
    <property type="entry name" value="Phosphate_PstA"/>
</dbReference>
<feature type="transmembrane region" description="Helical" evidence="10">
    <location>
        <begin position="188"/>
        <end position="215"/>
    </location>
</feature>
<evidence type="ECO:0000256" key="5">
    <source>
        <dbReference type="ARBA" id="ARBA00022475"/>
    </source>
</evidence>
<dbReference type="PANTHER" id="PTHR42922">
    <property type="entry name" value="PHOSPHATE TRANSPORT SYSTEM PERMEASE PROTEIN PSTA"/>
    <property type="match status" value="1"/>
</dbReference>
<feature type="transmembrane region" description="Helical" evidence="10">
    <location>
        <begin position="341"/>
        <end position="367"/>
    </location>
</feature>
<dbReference type="PANTHER" id="PTHR42922:SF1">
    <property type="entry name" value="PHOSPHATE TRANSPORT SYSTEM PERMEASE PROTEIN PSTA"/>
    <property type="match status" value="1"/>
</dbReference>
<feature type="transmembrane region" description="Helical" evidence="10">
    <location>
        <begin position="271"/>
        <end position="292"/>
    </location>
</feature>
<keyword evidence="6" id="KW-0592">Phosphate transport</keyword>
<dbReference type="InterPro" id="IPR035906">
    <property type="entry name" value="MetI-like_sf"/>
</dbReference>
<dbReference type="InterPro" id="IPR051408">
    <property type="entry name" value="Phosphate_transprt_permease"/>
</dbReference>
<accession>A0A852Y842</accession>
<feature type="transmembrane region" description="Helical" evidence="10">
    <location>
        <begin position="156"/>
        <end position="176"/>
    </location>
</feature>
<keyword evidence="5 10" id="KW-1003">Cell membrane</keyword>
<evidence type="ECO:0000256" key="8">
    <source>
        <dbReference type="ARBA" id="ARBA00022989"/>
    </source>
</evidence>
<dbReference type="EMBL" id="JACBZY010000001">
    <property type="protein sequence ID" value="NYG99116.1"/>
    <property type="molecule type" value="Genomic_DNA"/>
</dbReference>
<feature type="transmembrane region" description="Helical" evidence="10">
    <location>
        <begin position="90"/>
        <end position="113"/>
    </location>
</feature>
<evidence type="ECO:0000256" key="6">
    <source>
        <dbReference type="ARBA" id="ARBA00022592"/>
    </source>
</evidence>
<dbReference type="CDD" id="cd06261">
    <property type="entry name" value="TM_PBP2"/>
    <property type="match status" value="1"/>
</dbReference>
<comment type="subcellular location">
    <subcellularLocation>
        <location evidence="2 10">Cell membrane</location>
        <topology evidence="2 10">Multi-pass membrane protein</topology>
    </subcellularLocation>
</comment>
<evidence type="ECO:0000313" key="12">
    <source>
        <dbReference type="EMBL" id="NYG99116.1"/>
    </source>
</evidence>
<comment type="similarity">
    <text evidence="3 10">Belongs to the binding-protein-dependent transport system permease family. CysTW subfamily.</text>
</comment>
<evidence type="ECO:0000256" key="10">
    <source>
        <dbReference type="RuleBase" id="RU363043"/>
    </source>
</evidence>
<reference evidence="12 13" key="1">
    <citation type="submission" date="2020-07" db="EMBL/GenBank/DDBJ databases">
        <title>Sequencing the genomes of 1000 actinobacteria strains.</title>
        <authorList>
            <person name="Klenk H.-P."/>
        </authorList>
    </citation>
    <scope>NUCLEOTIDE SEQUENCE [LARGE SCALE GENOMIC DNA]</scope>
    <source>
        <strain evidence="12 13">DSM 23141</strain>
    </source>
</reference>
<evidence type="ECO:0000256" key="7">
    <source>
        <dbReference type="ARBA" id="ARBA00022692"/>
    </source>
</evidence>
<evidence type="ECO:0000256" key="2">
    <source>
        <dbReference type="ARBA" id="ARBA00004651"/>
    </source>
</evidence>